<dbReference type="Proteomes" id="UP001501115">
    <property type="component" value="Unassembled WGS sequence"/>
</dbReference>
<organism evidence="1 2">
    <name type="scientific">Streptomyces venetus</name>
    <dbReference type="NCBI Taxonomy" id="1701086"/>
    <lineage>
        <taxon>Bacteria</taxon>
        <taxon>Bacillati</taxon>
        <taxon>Actinomycetota</taxon>
        <taxon>Actinomycetes</taxon>
        <taxon>Kitasatosporales</taxon>
        <taxon>Streptomycetaceae</taxon>
        <taxon>Streptomyces</taxon>
    </lineage>
</organism>
<protein>
    <submittedName>
        <fullName evidence="1">Uncharacterized protein</fullName>
    </submittedName>
</protein>
<evidence type="ECO:0000313" key="2">
    <source>
        <dbReference type="Proteomes" id="UP001501115"/>
    </source>
</evidence>
<proteinExistence type="predicted"/>
<gene>
    <name evidence="1" type="ORF">GCM10023086_26760</name>
</gene>
<name>A0ABP8FNV9_9ACTN</name>
<evidence type="ECO:0000313" key="1">
    <source>
        <dbReference type="EMBL" id="GAA4308020.1"/>
    </source>
</evidence>
<accession>A0ABP8FNV9</accession>
<dbReference type="EMBL" id="BAABET010000003">
    <property type="protein sequence ID" value="GAA4308020.1"/>
    <property type="molecule type" value="Genomic_DNA"/>
</dbReference>
<comment type="caution">
    <text evidence="1">The sequence shown here is derived from an EMBL/GenBank/DDBJ whole genome shotgun (WGS) entry which is preliminary data.</text>
</comment>
<reference evidence="2" key="1">
    <citation type="journal article" date="2019" name="Int. J. Syst. Evol. Microbiol.">
        <title>The Global Catalogue of Microorganisms (GCM) 10K type strain sequencing project: providing services to taxonomists for standard genome sequencing and annotation.</title>
        <authorList>
            <consortium name="The Broad Institute Genomics Platform"/>
            <consortium name="The Broad Institute Genome Sequencing Center for Infectious Disease"/>
            <person name="Wu L."/>
            <person name="Ma J."/>
        </authorList>
    </citation>
    <scope>NUCLEOTIDE SEQUENCE [LARGE SCALE GENOMIC DNA]</scope>
    <source>
        <strain evidence="2">JCM 31290</strain>
    </source>
</reference>
<sequence>MSATATGLHADHTLEDSKDPYAWNGLIALYPSAARDTNHNLAKPREPDATGCWAVLRKVGAAALGWRCFGASDHGPVSFRRVGQSVDLPGKARRLGP</sequence>
<keyword evidence="2" id="KW-1185">Reference proteome</keyword>